<dbReference type="EMBL" id="QKWP01001016">
    <property type="protein sequence ID" value="RIB12528.1"/>
    <property type="molecule type" value="Genomic_DNA"/>
</dbReference>
<reference evidence="3 4" key="1">
    <citation type="submission" date="2018-06" db="EMBL/GenBank/DDBJ databases">
        <title>Comparative genomics reveals the genomic features of Rhizophagus irregularis, R. cerebriforme, R. diaphanum and Gigaspora rosea, and their symbiotic lifestyle signature.</title>
        <authorList>
            <person name="Morin E."/>
            <person name="San Clemente H."/>
            <person name="Chen E.C.H."/>
            <person name="De La Providencia I."/>
            <person name="Hainaut M."/>
            <person name="Kuo A."/>
            <person name="Kohler A."/>
            <person name="Murat C."/>
            <person name="Tang N."/>
            <person name="Roy S."/>
            <person name="Loubradou J."/>
            <person name="Henrissat B."/>
            <person name="Grigoriev I.V."/>
            <person name="Corradi N."/>
            <person name="Roux C."/>
            <person name="Martin F.M."/>
        </authorList>
    </citation>
    <scope>NUCLEOTIDE SEQUENCE [LARGE SCALE GENOMIC DNA]</scope>
    <source>
        <strain evidence="3 4">DAOM 194757</strain>
    </source>
</reference>
<feature type="region of interest" description="Disordered" evidence="1">
    <location>
        <begin position="217"/>
        <end position="281"/>
    </location>
</feature>
<accession>A0A397UT52</accession>
<comment type="caution">
    <text evidence="3">The sequence shown here is derived from an EMBL/GenBank/DDBJ whole genome shotgun (WGS) entry which is preliminary data.</text>
</comment>
<dbReference type="Proteomes" id="UP000266673">
    <property type="component" value="Unassembled WGS sequence"/>
</dbReference>
<evidence type="ECO:0000313" key="4">
    <source>
        <dbReference type="Proteomes" id="UP000266673"/>
    </source>
</evidence>
<dbReference type="AlphaFoldDB" id="A0A397UT52"/>
<organism evidence="3 4">
    <name type="scientific">Gigaspora rosea</name>
    <dbReference type="NCBI Taxonomy" id="44941"/>
    <lineage>
        <taxon>Eukaryota</taxon>
        <taxon>Fungi</taxon>
        <taxon>Fungi incertae sedis</taxon>
        <taxon>Mucoromycota</taxon>
        <taxon>Glomeromycotina</taxon>
        <taxon>Glomeromycetes</taxon>
        <taxon>Diversisporales</taxon>
        <taxon>Gigasporaceae</taxon>
        <taxon>Gigaspora</taxon>
    </lineage>
</organism>
<keyword evidence="2" id="KW-0732">Signal</keyword>
<evidence type="ECO:0000313" key="3">
    <source>
        <dbReference type="EMBL" id="RIB12528.1"/>
    </source>
</evidence>
<feature type="signal peptide" evidence="2">
    <location>
        <begin position="1"/>
        <end position="19"/>
    </location>
</feature>
<dbReference type="OrthoDB" id="2391309at2759"/>
<name>A0A397UT52_9GLOM</name>
<evidence type="ECO:0000256" key="1">
    <source>
        <dbReference type="SAM" id="MobiDB-lite"/>
    </source>
</evidence>
<feature type="chain" id="PRO_5017346008" evidence="2">
    <location>
        <begin position="20"/>
        <end position="281"/>
    </location>
</feature>
<proteinExistence type="predicted"/>
<feature type="compositionally biased region" description="Basic and acidic residues" evidence="1">
    <location>
        <begin position="235"/>
        <end position="251"/>
    </location>
</feature>
<gene>
    <name evidence="3" type="ORF">C2G38_2249450</name>
</gene>
<keyword evidence="4" id="KW-1185">Reference proteome</keyword>
<sequence length="281" mass="31891">MVSHVSLLVVIIFAKNSRLCSNGLAKYKLTKELSQTIKFKYFYPTDQLFQTFANSDIVFISGKFIVENMEPCFTIAYSSIIDSSNSDHEFNTIDVPITIPYFTGNSNVKMDMIVIYPQQSPRFKYLGNLGYNIKMQSAYFVSGLFKFSKSDKMMIEATDIDYLKTPTVNINRIESSFSTIANTQSIIDIIDDDIDSTATQPADKQFGLFETSAKPVNTDVKIGPSQNKNKYHATVKSDIESDKRSDNEENNKNPTNSIDDKNLPNTEEQEDEPQTKKKIKY</sequence>
<evidence type="ECO:0000256" key="2">
    <source>
        <dbReference type="SAM" id="SignalP"/>
    </source>
</evidence>
<protein>
    <submittedName>
        <fullName evidence="3">Uncharacterized protein</fullName>
    </submittedName>
</protein>